<reference evidence="2" key="1">
    <citation type="journal article" date="2016" name="Nature">
        <title>The genome of the seagrass Zostera marina reveals angiosperm adaptation to the sea.</title>
        <authorList>
            <person name="Olsen J.L."/>
            <person name="Rouze P."/>
            <person name="Verhelst B."/>
            <person name="Lin Y.-C."/>
            <person name="Bayer T."/>
            <person name="Collen J."/>
            <person name="Dattolo E."/>
            <person name="De Paoli E."/>
            <person name="Dittami S."/>
            <person name="Maumus F."/>
            <person name="Michel G."/>
            <person name="Kersting A."/>
            <person name="Lauritano C."/>
            <person name="Lohaus R."/>
            <person name="Toepel M."/>
            <person name="Tonon T."/>
            <person name="Vanneste K."/>
            <person name="Amirebrahimi M."/>
            <person name="Brakel J."/>
            <person name="Bostroem C."/>
            <person name="Chovatia M."/>
            <person name="Grimwood J."/>
            <person name="Jenkins J.W."/>
            <person name="Jueterbock A."/>
            <person name="Mraz A."/>
            <person name="Stam W.T."/>
            <person name="Tice H."/>
            <person name="Bornberg-Bauer E."/>
            <person name="Green P.J."/>
            <person name="Pearson G.A."/>
            <person name="Procaccini G."/>
            <person name="Duarte C.M."/>
            <person name="Schmutz J."/>
            <person name="Reusch T.B.H."/>
            <person name="Van de Peer Y."/>
        </authorList>
    </citation>
    <scope>NUCLEOTIDE SEQUENCE [LARGE SCALE GENOMIC DNA]</scope>
    <source>
        <strain evidence="2">cv. Finnish</strain>
    </source>
</reference>
<dbReference type="PANTHER" id="PTHR36737">
    <property type="entry name" value="EXPRESSED PROTEIN"/>
    <property type="match status" value="1"/>
</dbReference>
<keyword evidence="2" id="KW-1185">Reference proteome</keyword>
<protein>
    <submittedName>
        <fullName evidence="1">Uncharacterized protein</fullName>
    </submittedName>
</protein>
<accession>A0A0K9PV49</accession>
<sequence>MAAMETEAKRKAVLAEDMPWRALPTGQKPYPKIHLNPVLRVSRNPTADYAILVMTKKDPIGDGFAMDARLEDAGADFLVPGQVAPVRILGMKIWPIEINLKFLEPVGRQLNMIGKFLDSAITLMNASSSQGRYN</sequence>
<organism evidence="1 2">
    <name type="scientific">Zostera marina</name>
    <name type="common">Eelgrass</name>
    <dbReference type="NCBI Taxonomy" id="29655"/>
    <lineage>
        <taxon>Eukaryota</taxon>
        <taxon>Viridiplantae</taxon>
        <taxon>Streptophyta</taxon>
        <taxon>Embryophyta</taxon>
        <taxon>Tracheophyta</taxon>
        <taxon>Spermatophyta</taxon>
        <taxon>Magnoliopsida</taxon>
        <taxon>Liliopsida</taxon>
        <taxon>Zosteraceae</taxon>
        <taxon>Zostera</taxon>
    </lineage>
</organism>
<evidence type="ECO:0000313" key="1">
    <source>
        <dbReference type="EMBL" id="KMZ72881.1"/>
    </source>
</evidence>
<dbReference type="PANTHER" id="PTHR36737:SF1">
    <property type="entry name" value="EXPRESSED PROTEIN"/>
    <property type="match status" value="1"/>
</dbReference>
<dbReference type="AlphaFoldDB" id="A0A0K9PV49"/>
<comment type="caution">
    <text evidence="1">The sequence shown here is derived from an EMBL/GenBank/DDBJ whole genome shotgun (WGS) entry which is preliminary data.</text>
</comment>
<name>A0A0K9PV49_ZOSMR</name>
<dbReference type="EMBL" id="LFYR01000619">
    <property type="protein sequence ID" value="KMZ72881.1"/>
    <property type="molecule type" value="Genomic_DNA"/>
</dbReference>
<gene>
    <name evidence="1" type="ORF">ZOSMA_159G00450</name>
</gene>
<dbReference type="Proteomes" id="UP000036987">
    <property type="component" value="Unassembled WGS sequence"/>
</dbReference>
<dbReference type="OMA" id="HPDPIGM"/>
<dbReference type="OrthoDB" id="2012141at2759"/>
<proteinExistence type="predicted"/>
<evidence type="ECO:0000313" key="2">
    <source>
        <dbReference type="Proteomes" id="UP000036987"/>
    </source>
</evidence>